<evidence type="ECO:0000313" key="2">
    <source>
        <dbReference type="Proteomes" id="UP001500185"/>
    </source>
</evidence>
<reference evidence="1 2" key="1">
    <citation type="journal article" date="2019" name="Int. J. Syst. Evol. Microbiol.">
        <title>The Global Catalogue of Microorganisms (GCM) 10K type strain sequencing project: providing services to taxonomists for standard genome sequencing and annotation.</title>
        <authorList>
            <consortium name="The Broad Institute Genomics Platform"/>
            <consortium name="The Broad Institute Genome Sequencing Center for Infectious Disease"/>
            <person name="Wu L."/>
            <person name="Ma J."/>
        </authorList>
    </citation>
    <scope>NUCLEOTIDE SEQUENCE [LARGE SCALE GENOMIC DNA]</scope>
    <source>
        <strain evidence="1 2">JCM 16231</strain>
    </source>
</reference>
<sequence length="116" mass="13786">MIILFQLSDPMNKIKNTIKGASPRKNHFISFLKLGLLIKLIEFIKDMMTMPRIPRTRNSFMFLNNQSVNTFLKYSMVTNIKINPRTKVEINQIESCLRPVFLSTKKLKHFHHKNHW</sequence>
<accession>A0ABN1K2S7</accession>
<dbReference type="Proteomes" id="UP001500185">
    <property type="component" value="Unassembled WGS sequence"/>
</dbReference>
<proteinExistence type="predicted"/>
<evidence type="ECO:0000313" key="1">
    <source>
        <dbReference type="EMBL" id="GAA0753239.1"/>
    </source>
</evidence>
<comment type="caution">
    <text evidence="1">The sequence shown here is derived from an EMBL/GenBank/DDBJ whole genome shotgun (WGS) entry which is preliminary data.</text>
</comment>
<protein>
    <submittedName>
        <fullName evidence="1">Uncharacterized protein</fullName>
    </submittedName>
</protein>
<dbReference type="EMBL" id="BAAAGG010000005">
    <property type="protein sequence ID" value="GAA0753239.1"/>
    <property type="molecule type" value="Genomic_DNA"/>
</dbReference>
<keyword evidence="2" id="KW-1185">Reference proteome</keyword>
<organism evidence="1 2">
    <name type="scientific">Psychroflexus lacisalsi</name>
    <dbReference type="NCBI Taxonomy" id="503928"/>
    <lineage>
        <taxon>Bacteria</taxon>
        <taxon>Pseudomonadati</taxon>
        <taxon>Bacteroidota</taxon>
        <taxon>Flavobacteriia</taxon>
        <taxon>Flavobacteriales</taxon>
        <taxon>Flavobacteriaceae</taxon>
        <taxon>Psychroflexus</taxon>
    </lineage>
</organism>
<name>A0ABN1K2S7_9FLAO</name>
<gene>
    <name evidence="1" type="ORF">GCM10009433_05140</name>
</gene>